<reference evidence="3 4" key="2">
    <citation type="journal article" date="2008" name="Int. J. Syst. Evol. Microbiol.">
        <title>Methanocella paludicola gen. nov., sp. nov., a methane-producing archaeon, the first isolate of the lineage 'Rice Cluster I', and proposal of the new archaeal order Methanocellales ord. nov.</title>
        <authorList>
            <person name="Sakai S."/>
            <person name="Imachi H."/>
            <person name="Hanada S."/>
            <person name="Ohashi A."/>
            <person name="Harada H."/>
            <person name="Kamagata Y."/>
        </authorList>
    </citation>
    <scope>NUCLEOTIDE SEQUENCE [LARGE SCALE GENOMIC DNA]</scope>
    <source>
        <strain evidence="4">DSM 17711 / JCM 13418 / NBRC 101707 / SANAE</strain>
    </source>
</reference>
<dbReference type="InterPro" id="IPR001509">
    <property type="entry name" value="Epimerase_deHydtase"/>
</dbReference>
<dbReference type="PANTHER" id="PTHR43000">
    <property type="entry name" value="DTDP-D-GLUCOSE 4,6-DEHYDRATASE-RELATED"/>
    <property type="match status" value="1"/>
</dbReference>
<keyword evidence="4" id="KW-1185">Reference proteome</keyword>
<evidence type="ECO:0000256" key="1">
    <source>
        <dbReference type="ARBA" id="ARBA00007637"/>
    </source>
</evidence>
<reference evidence="3 4" key="1">
    <citation type="journal article" date="2007" name="Appl. Environ. Microbiol.">
        <title>Isolation of key methanogens for global methane emission from rice paddy fields: a novel isolate affiliated with the clone cluster rice cluster I.</title>
        <authorList>
            <person name="Sakai S."/>
            <person name="Imachi H."/>
            <person name="Sekiguchi Y."/>
            <person name="Ohashi A."/>
            <person name="Harada H."/>
            <person name="Kamagata Y."/>
        </authorList>
    </citation>
    <scope>NUCLEOTIDE SEQUENCE [LARGE SCALE GENOMIC DNA]</scope>
    <source>
        <strain evidence="4">DSM 17711 / JCM 13418 / NBRC 101707 / SANAE</strain>
    </source>
</reference>
<evidence type="ECO:0000313" key="3">
    <source>
        <dbReference type="EMBL" id="BAI61602.1"/>
    </source>
</evidence>
<dbReference type="InParanoid" id="D1YYT0"/>
<name>D1YYT0_METPS</name>
<accession>D1YYT0</accession>
<gene>
    <name evidence="3" type="ordered locus">MCP_1530</name>
</gene>
<dbReference type="STRING" id="304371.MCP_1530"/>
<dbReference type="InterPro" id="IPR036291">
    <property type="entry name" value="NAD(P)-bd_dom_sf"/>
</dbReference>
<dbReference type="Pfam" id="PF01370">
    <property type="entry name" value="Epimerase"/>
    <property type="match status" value="1"/>
</dbReference>
<dbReference type="KEGG" id="mpd:MCP_1530"/>
<sequence>MKCVVTGGAGFIGSHLTDRLLAMGHDVTVIDNLSGGRLEFIEGHFPDDRFNFIKKDISGDGAIKELKGADIVYHLAANPDVKLGAENTKVHLKQNIIVTYNVLESMRELGVKNIAFTSTSTVYGEASVVPTPENYGPLMPISLYGASKLSCEALISSYCHTFGMASWLYRFANIIGDRSTHGVIFDFIQKLKKDPAKLTILGDGRQSKSYLHVGDCVDAMLFAVEKEHGPVNIVNIGSEDRIDVTAIARIVIEEMGLNGVKLEYTGGTRGWAGDVPFMGLSIERMKSLGWKPEHNSEESVRMCVRSLLSKKA</sequence>
<evidence type="ECO:0000259" key="2">
    <source>
        <dbReference type="Pfam" id="PF01370"/>
    </source>
</evidence>
<evidence type="ECO:0000313" key="4">
    <source>
        <dbReference type="Proteomes" id="UP000001882"/>
    </source>
</evidence>
<protein>
    <submittedName>
        <fullName evidence="3">Nucleotide sugar epimerase/dehydratase</fullName>
    </submittedName>
</protein>
<organism evidence="3 4">
    <name type="scientific">Methanocella paludicola (strain DSM 17711 / JCM 13418 / NBRC 101707 / SANAE)</name>
    <dbReference type="NCBI Taxonomy" id="304371"/>
    <lineage>
        <taxon>Archaea</taxon>
        <taxon>Methanobacteriati</taxon>
        <taxon>Methanobacteriota</taxon>
        <taxon>Stenosarchaea group</taxon>
        <taxon>Methanomicrobia</taxon>
        <taxon>Methanocellales</taxon>
        <taxon>Methanocellaceae</taxon>
        <taxon>Methanocella</taxon>
    </lineage>
</organism>
<dbReference type="CDD" id="cd05234">
    <property type="entry name" value="UDP_G4E_2_SDR_e"/>
    <property type="match status" value="1"/>
</dbReference>
<dbReference type="Proteomes" id="UP000001882">
    <property type="component" value="Chromosome"/>
</dbReference>
<dbReference type="AlphaFoldDB" id="D1YYT0"/>
<dbReference type="eggNOG" id="arCOG01369">
    <property type="taxonomic scope" value="Archaea"/>
</dbReference>
<dbReference type="Gene3D" id="3.40.50.720">
    <property type="entry name" value="NAD(P)-binding Rossmann-like Domain"/>
    <property type="match status" value="1"/>
</dbReference>
<proteinExistence type="inferred from homology"/>
<dbReference type="GeneID" id="8681473"/>
<dbReference type="Gene3D" id="3.90.25.10">
    <property type="entry name" value="UDP-galactose 4-epimerase, domain 1"/>
    <property type="match status" value="1"/>
</dbReference>
<comment type="similarity">
    <text evidence="1">Belongs to the NAD(P)-dependent epimerase/dehydratase family.</text>
</comment>
<reference evidence="4" key="3">
    <citation type="journal article" date="2011" name="PLoS ONE">
        <title>Genome sequence of a mesophilic hydrogenotrophic methanogen Methanocella paludicola, the first cultivated representative of the order Methanocellales.</title>
        <authorList>
            <person name="Sakai S."/>
            <person name="Takaki Y."/>
            <person name="Shimamura S."/>
            <person name="Sekine M."/>
            <person name="Tajima T."/>
            <person name="Kosugi H."/>
            <person name="Ichikawa N."/>
            <person name="Tasumi E."/>
            <person name="Hiraki A.T."/>
            <person name="Shimizu A."/>
            <person name="Kato Y."/>
            <person name="Nishiko R."/>
            <person name="Mori K."/>
            <person name="Fujita N."/>
            <person name="Imachi H."/>
            <person name="Takai K."/>
        </authorList>
    </citation>
    <scope>NUCLEOTIDE SEQUENCE [LARGE SCALE GENOMIC DNA]</scope>
    <source>
        <strain evidence="4">DSM 17711 / JCM 13418 / NBRC 101707 / SANAE</strain>
    </source>
</reference>
<dbReference type="PATRIC" id="fig|304371.9.peg.1566"/>
<dbReference type="EMBL" id="AP011532">
    <property type="protein sequence ID" value="BAI61602.1"/>
    <property type="molecule type" value="Genomic_DNA"/>
</dbReference>
<dbReference type="SUPFAM" id="SSF51735">
    <property type="entry name" value="NAD(P)-binding Rossmann-fold domains"/>
    <property type="match status" value="1"/>
</dbReference>
<dbReference type="RefSeq" id="WP_012900281.1">
    <property type="nucleotide sequence ID" value="NC_013665.1"/>
</dbReference>
<feature type="domain" description="NAD-dependent epimerase/dehydratase" evidence="2">
    <location>
        <begin position="4"/>
        <end position="237"/>
    </location>
</feature>
<dbReference type="OrthoDB" id="4907at2157"/>